<feature type="transmembrane region" description="Helical" evidence="1">
    <location>
        <begin position="79"/>
        <end position="97"/>
    </location>
</feature>
<evidence type="ECO:0000313" key="3">
    <source>
        <dbReference type="EMBL" id="CUS03693.2"/>
    </source>
</evidence>
<dbReference type="AlphaFoldDB" id="A0A170PGD3"/>
<dbReference type="Proteomes" id="UP000215027">
    <property type="component" value="Chromosome I"/>
</dbReference>
<dbReference type="KEGG" id="pbf:CFX0092_A1815"/>
<feature type="transmembrane region" description="Helical" evidence="1">
    <location>
        <begin position="190"/>
        <end position="210"/>
    </location>
</feature>
<evidence type="ECO:0000313" key="4">
    <source>
        <dbReference type="Proteomes" id="UP000215027"/>
    </source>
</evidence>
<keyword evidence="1" id="KW-1133">Transmembrane helix</keyword>
<dbReference type="InterPro" id="IPR003675">
    <property type="entry name" value="Rce1/LyrA-like_dom"/>
</dbReference>
<reference evidence="3" key="1">
    <citation type="submission" date="2016-01" db="EMBL/GenBank/DDBJ databases">
        <authorList>
            <person name="Mcilroy J.S."/>
            <person name="Karst M S."/>
            <person name="Albertsen M."/>
        </authorList>
    </citation>
    <scope>NUCLEOTIDE SEQUENCE</scope>
    <source>
        <strain evidence="3">Cfx-K</strain>
    </source>
</reference>
<dbReference type="EMBL" id="LN890655">
    <property type="protein sequence ID" value="CUS03693.2"/>
    <property type="molecule type" value="Genomic_DNA"/>
</dbReference>
<organism evidence="3 4">
    <name type="scientific">Candidatus Promineifilum breve</name>
    <dbReference type="NCBI Taxonomy" id="1806508"/>
    <lineage>
        <taxon>Bacteria</taxon>
        <taxon>Bacillati</taxon>
        <taxon>Chloroflexota</taxon>
        <taxon>Ardenticatenia</taxon>
        <taxon>Candidatus Promineifilales</taxon>
        <taxon>Candidatus Promineifilaceae</taxon>
        <taxon>Candidatus Promineifilum</taxon>
    </lineage>
</organism>
<dbReference type="RefSeq" id="WP_095043144.1">
    <property type="nucleotide sequence ID" value="NZ_LN890655.1"/>
</dbReference>
<keyword evidence="4" id="KW-1185">Reference proteome</keyword>
<feature type="transmembrane region" description="Helical" evidence="1">
    <location>
        <begin position="7"/>
        <end position="30"/>
    </location>
</feature>
<sequence length="211" mass="23676">MRDGHITLGGVTFDVRLTLLIIYCTIVPMLDYYGHSPTGVKAWDRFLFYFVGSVLFIWLVYREPLSNFGFGLGDRRRGLLYTVAACGGMALILWFVARTPAMRVFYTEKAADGLLPVTLLNGVELFGWEFIWRGLALFAFARAFGPGAAIFLQAVPFAFMHLGKPELETLSTLFGGAAFGYIAWQTRSFVYPWLIHWFIVTFTLLVATGGI</sequence>
<keyword evidence="1" id="KW-0812">Transmembrane</keyword>
<name>A0A170PGD3_9CHLR</name>
<protein>
    <submittedName>
        <fullName evidence="3">Abortive infection protein</fullName>
    </submittedName>
</protein>
<dbReference type="Pfam" id="PF02517">
    <property type="entry name" value="Rce1-like"/>
    <property type="match status" value="1"/>
</dbReference>
<feature type="transmembrane region" description="Helical" evidence="1">
    <location>
        <begin position="42"/>
        <end position="59"/>
    </location>
</feature>
<evidence type="ECO:0000256" key="1">
    <source>
        <dbReference type="SAM" id="Phobius"/>
    </source>
</evidence>
<evidence type="ECO:0000259" key="2">
    <source>
        <dbReference type="Pfam" id="PF02517"/>
    </source>
</evidence>
<feature type="domain" description="CAAX prenyl protease 2/Lysostaphin resistance protein A-like" evidence="2">
    <location>
        <begin position="127"/>
        <end position="199"/>
    </location>
</feature>
<keyword evidence="1" id="KW-0472">Membrane</keyword>
<proteinExistence type="predicted"/>
<dbReference type="GO" id="GO:0080120">
    <property type="term" value="P:CAAX-box protein maturation"/>
    <property type="evidence" value="ECO:0007669"/>
    <property type="project" value="UniProtKB-ARBA"/>
</dbReference>
<dbReference type="OrthoDB" id="5525190at2"/>
<dbReference type="GO" id="GO:0004175">
    <property type="term" value="F:endopeptidase activity"/>
    <property type="evidence" value="ECO:0007669"/>
    <property type="project" value="UniProtKB-ARBA"/>
</dbReference>
<feature type="transmembrane region" description="Helical" evidence="1">
    <location>
        <begin position="167"/>
        <end position="184"/>
    </location>
</feature>
<gene>
    <name evidence="3" type="ORF">CFX0092_A1815</name>
</gene>
<accession>A0A170PGD3</accession>
<feature type="transmembrane region" description="Helical" evidence="1">
    <location>
        <begin position="130"/>
        <end position="155"/>
    </location>
</feature>